<dbReference type="Gene3D" id="2.60.40.150">
    <property type="entry name" value="C2 domain"/>
    <property type="match status" value="1"/>
</dbReference>
<dbReference type="InterPro" id="IPR038983">
    <property type="entry name" value="C2CD5"/>
</dbReference>
<dbReference type="SMART" id="SM00239">
    <property type="entry name" value="C2"/>
    <property type="match status" value="1"/>
</dbReference>
<dbReference type="EMBL" id="HACM01007805">
    <property type="protein sequence ID" value="CRZ08247.1"/>
    <property type="molecule type" value="Transcribed_RNA"/>
</dbReference>
<dbReference type="GO" id="GO:0005544">
    <property type="term" value="F:calcium-dependent phospholipid binding"/>
    <property type="evidence" value="ECO:0007669"/>
    <property type="project" value="InterPro"/>
</dbReference>
<accession>A0A0H5R2X8</accession>
<dbReference type="GO" id="GO:0072659">
    <property type="term" value="P:protein localization to plasma membrane"/>
    <property type="evidence" value="ECO:0007669"/>
    <property type="project" value="TreeGrafter"/>
</dbReference>
<feature type="domain" description="C2" evidence="1">
    <location>
        <begin position="1"/>
        <end position="107"/>
    </location>
</feature>
<dbReference type="InterPro" id="IPR056431">
    <property type="entry name" value="C2CD5_YbjQ-rel_dom"/>
</dbReference>
<reference evidence="2" key="1">
    <citation type="submission" date="2015-04" db="EMBL/GenBank/DDBJ databases">
        <title>The genome sequence of the plant pathogenic Rhizarian Plasmodiophora brassicae reveals insights in its biotrophic life cycle and the origin of chitin synthesis.</title>
        <authorList>
            <person name="Schwelm A."/>
            <person name="Fogelqvist J."/>
            <person name="Knaust A."/>
            <person name="Julke S."/>
            <person name="Lilja T."/>
            <person name="Dhandapani V."/>
            <person name="Bonilla-Rosso G."/>
            <person name="Karlsson M."/>
            <person name="Shevchenko A."/>
            <person name="Choi S.R."/>
            <person name="Kim H.G."/>
            <person name="Park J.Y."/>
            <person name="Lim Y.P."/>
            <person name="Ludwig-Muller J."/>
            <person name="Dixelius C."/>
        </authorList>
    </citation>
    <scope>NUCLEOTIDE SEQUENCE</scope>
    <source>
        <tissue evidence="2">Potato root galls</tissue>
    </source>
</reference>
<dbReference type="Pfam" id="PF23025">
    <property type="entry name" value="YbjQ_2"/>
    <property type="match status" value="2"/>
</dbReference>
<dbReference type="PANTHER" id="PTHR37412">
    <property type="entry name" value="C2 DOMAIN-CONTAINING PROTEIN 5"/>
    <property type="match status" value="1"/>
</dbReference>
<dbReference type="PROSITE" id="PS50004">
    <property type="entry name" value="C2"/>
    <property type="match status" value="1"/>
</dbReference>
<dbReference type="SUPFAM" id="SSF49562">
    <property type="entry name" value="C2 domain (Calcium/lipid-binding domain, CaLB)"/>
    <property type="match status" value="1"/>
</dbReference>
<organism evidence="2">
    <name type="scientific">Spongospora subterranea</name>
    <dbReference type="NCBI Taxonomy" id="70186"/>
    <lineage>
        <taxon>Eukaryota</taxon>
        <taxon>Sar</taxon>
        <taxon>Rhizaria</taxon>
        <taxon>Endomyxa</taxon>
        <taxon>Phytomyxea</taxon>
        <taxon>Plasmodiophorida</taxon>
        <taxon>Plasmodiophoridae</taxon>
        <taxon>Spongospora</taxon>
    </lineage>
</organism>
<dbReference type="GO" id="GO:0065002">
    <property type="term" value="P:intracellular protein transmembrane transport"/>
    <property type="evidence" value="ECO:0007669"/>
    <property type="project" value="TreeGrafter"/>
</dbReference>
<protein>
    <recommendedName>
        <fullName evidence="1">C2 domain-containing protein</fullName>
    </recommendedName>
</protein>
<dbReference type="InterPro" id="IPR035439">
    <property type="entry name" value="UPF0145_dom_sf"/>
</dbReference>
<dbReference type="InterPro" id="IPR035892">
    <property type="entry name" value="C2_domain_sf"/>
</dbReference>
<name>A0A0H5R2X8_9EUKA</name>
<proteinExistence type="predicted"/>
<evidence type="ECO:0000313" key="2">
    <source>
        <dbReference type="EMBL" id="CRZ08247.1"/>
    </source>
</evidence>
<dbReference type="SUPFAM" id="SSF117782">
    <property type="entry name" value="YbjQ-like"/>
    <property type="match status" value="1"/>
</dbReference>
<sequence length="429" mass="47790">MPSTIKLRIVEARDLPVMDRKSGLTDAYVSMSFGEHTDKTPICRKTLHPKWDHLFRVDVPEDTVLQDEPIRLTILDKDIYSSDNTIGVVILDLNCLLVVAMELKGWYPIFDTLRGVRGFLYVHVQLQFFGDVNPFKSSAAGVVFFSASRLQDTEYEVISMNGVCEELVMAADPEYHWADTFRTSRTSNEARMLLLHQLASTIRRNVGSKALEVGGNAVLAYRLEFDFEGEGGIIARGLGTACTIERKLHPAPSPRMHNSPMVDPLHTQCPVPSTAADLLNTSVASVAPPFGSPTVVDVDLISLLNLQRTILKGVLLLTLTFLPDKFDMRVGGVVSARSVKLLAHKNTEKELRDQWWQELRNEIRSHARALNCHVVLGYSETTSIVEGDICVLSAIGTAVSCDLKPTSPSVNSKRRSCFFAEYMFDVLFF</sequence>
<dbReference type="GO" id="GO:0010828">
    <property type="term" value="P:positive regulation of D-glucose transmembrane transport"/>
    <property type="evidence" value="ECO:0007669"/>
    <property type="project" value="TreeGrafter"/>
</dbReference>
<dbReference type="GO" id="GO:0031340">
    <property type="term" value="P:positive regulation of vesicle fusion"/>
    <property type="evidence" value="ECO:0007669"/>
    <property type="project" value="TreeGrafter"/>
</dbReference>
<dbReference type="InterPro" id="IPR000008">
    <property type="entry name" value="C2_dom"/>
</dbReference>
<dbReference type="Pfam" id="PF00168">
    <property type="entry name" value="C2"/>
    <property type="match status" value="1"/>
</dbReference>
<dbReference type="GO" id="GO:0005509">
    <property type="term" value="F:calcium ion binding"/>
    <property type="evidence" value="ECO:0007669"/>
    <property type="project" value="TreeGrafter"/>
</dbReference>
<evidence type="ECO:0000259" key="1">
    <source>
        <dbReference type="PROSITE" id="PS50004"/>
    </source>
</evidence>
<dbReference type="AlphaFoldDB" id="A0A0H5R2X8"/>
<dbReference type="GO" id="GO:0005886">
    <property type="term" value="C:plasma membrane"/>
    <property type="evidence" value="ECO:0007669"/>
    <property type="project" value="TreeGrafter"/>
</dbReference>
<dbReference type="PANTHER" id="PTHR37412:SF2">
    <property type="entry name" value="C2 DOMAIN-CONTAINING PROTEIN 5"/>
    <property type="match status" value="1"/>
</dbReference>
<dbReference type="GO" id="GO:0090314">
    <property type="term" value="P:positive regulation of protein targeting to membrane"/>
    <property type="evidence" value="ECO:0007669"/>
    <property type="project" value="TreeGrafter"/>
</dbReference>